<evidence type="ECO:0000256" key="4">
    <source>
        <dbReference type="ARBA" id="ARBA00022833"/>
    </source>
</evidence>
<accession>W0SF00</accession>
<evidence type="ECO:0000256" key="3">
    <source>
        <dbReference type="ARBA" id="ARBA00022801"/>
    </source>
</evidence>
<evidence type="ECO:0000259" key="6">
    <source>
        <dbReference type="Pfam" id="PF00899"/>
    </source>
</evidence>
<dbReference type="RefSeq" id="WP_041098743.1">
    <property type="nucleotide sequence ID" value="NZ_AP012547.1"/>
</dbReference>
<keyword evidence="4" id="KW-0862">Zinc</keyword>
<dbReference type="EMBL" id="AP012547">
    <property type="protein sequence ID" value="BAO29636.1"/>
    <property type="molecule type" value="Genomic_DNA"/>
</dbReference>
<dbReference type="AlphaFoldDB" id="W0SF00"/>
<dbReference type="GO" id="GO:0008237">
    <property type="term" value="F:metallopeptidase activity"/>
    <property type="evidence" value="ECO:0007669"/>
    <property type="project" value="UniProtKB-KW"/>
</dbReference>
<dbReference type="Proteomes" id="UP000031637">
    <property type="component" value="Chromosome"/>
</dbReference>
<dbReference type="InterPro" id="IPR028090">
    <property type="entry name" value="JAB_dom_prok"/>
</dbReference>
<dbReference type="Gene3D" id="3.40.50.720">
    <property type="entry name" value="NAD(P)-binding Rossmann-like Domain"/>
    <property type="match status" value="1"/>
</dbReference>
<gene>
    <name evidence="8" type="ORF">SUTH_01844</name>
</gene>
<dbReference type="Gene3D" id="3.40.140.10">
    <property type="entry name" value="Cytidine Deaminase, domain 2"/>
    <property type="match status" value="1"/>
</dbReference>
<sequence length="751" mass="81551">MEPQFHALSDAKEISGTDLTQPRAKALHDAVKQHRDADLVGVFLGRATPEASLGEIIVVDLSCDGVPPSNAPGIGFTERLALCVPEDASNLVEVLALRVGFPLLMHQNSVLPDRPRSLCLYQEPPRSVARTWTAASMLKRIQVWLEGSARGTLHAADQPVEQLFFVSPYELVLPWNFELLLSDNKAKFWVVRGPKRPGKGDTFFLEGSAERKAERTASLVSLTLPAVVHGRVETDFGTLGQLTDALSARGVHLLGELTSEIETRVGAGIAVSQDEPATVLLMRVPIVRTEGQPPSKIAHRAYFLNTGMLKLGAAMGTIYAAHDGKYYKEAKATFIQPQEKTEWRSQIILPMEVLKCLDRPAARAQSGLASEGPAGAMIGAGALGSALLDMWTRAGWGEWSIIDNDHIKPHNLVRHQADAFLIGVSKAEAAVQHIRYVMQNATKATAVTADACDLKDAKVVEALRASKLVLDASTTLDYPRLSSTRDDVGRHASVFVTPSARGGVLLLEDAARKKRLRTLEAQYYRAILTSDWGTDHLDGNRGTFWSGASCRDISMVMPYSDIVRHAAVFAEQVPRLSELPEAAIRVWSCDAESGAVSAHRIEAVDELQLSFGELDLFLDVGVYDKMKSLRKMQLPDETGGILLGYHDFNVKAVVVVDVLPAPTDSEASPGSFERGLAGVADAVVEARRRTAEVVGYIGEWHSHPRGYGAHPSGDDKFQLAYLTLGLALEGLPAVMLIVGDDELCAMQGFVK</sequence>
<reference evidence="8 9" key="1">
    <citation type="journal article" date="2014" name="Syst. Appl. Microbiol.">
        <title>Complete genomes of freshwater sulfur oxidizers Sulfuricella denitrificans skB26 and Sulfuritalea hydrogenivorans sk43H: genetic insights into the sulfur oxidation pathway of betaproteobacteria.</title>
        <authorList>
            <person name="Watanabe T."/>
            <person name="Kojima H."/>
            <person name="Fukui M."/>
        </authorList>
    </citation>
    <scope>NUCLEOTIDE SEQUENCE [LARGE SCALE GENOMIC DNA]</scope>
    <source>
        <strain evidence="8">DSM22779</strain>
    </source>
</reference>
<dbReference type="SUPFAM" id="SSF69572">
    <property type="entry name" value="Activating enzymes of the ubiquitin-like proteins"/>
    <property type="match status" value="1"/>
</dbReference>
<protein>
    <submittedName>
        <fullName evidence="8">UBA/THIF-type NAD/FAD binding protein</fullName>
    </submittedName>
</protein>
<proteinExistence type="predicted"/>
<dbReference type="HOGENOM" id="CLU_021409_0_0_4"/>
<dbReference type="STRING" id="1223802.SUTH_01844"/>
<dbReference type="KEGG" id="shd:SUTH_01844"/>
<dbReference type="InterPro" id="IPR035985">
    <property type="entry name" value="Ubiquitin-activating_enz"/>
</dbReference>
<dbReference type="GO" id="GO:0046872">
    <property type="term" value="F:metal ion binding"/>
    <property type="evidence" value="ECO:0007669"/>
    <property type="project" value="UniProtKB-KW"/>
</dbReference>
<keyword evidence="1" id="KW-0645">Protease</keyword>
<dbReference type="SUPFAM" id="SSF102712">
    <property type="entry name" value="JAB1/MPN domain"/>
    <property type="match status" value="1"/>
</dbReference>
<keyword evidence="5" id="KW-0482">Metalloprotease</keyword>
<keyword evidence="2" id="KW-0479">Metal-binding</keyword>
<evidence type="ECO:0000256" key="5">
    <source>
        <dbReference type="ARBA" id="ARBA00023049"/>
    </source>
</evidence>
<dbReference type="InterPro" id="IPR000594">
    <property type="entry name" value="ThiF_NAD_FAD-bd"/>
</dbReference>
<keyword evidence="3" id="KW-0378">Hydrolase</keyword>
<dbReference type="Pfam" id="PF14464">
    <property type="entry name" value="Prok-JAB"/>
    <property type="match status" value="1"/>
</dbReference>
<dbReference type="OrthoDB" id="8763200at2"/>
<evidence type="ECO:0000259" key="7">
    <source>
        <dbReference type="Pfam" id="PF14464"/>
    </source>
</evidence>
<evidence type="ECO:0000313" key="8">
    <source>
        <dbReference type="EMBL" id="BAO29636.1"/>
    </source>
</evidence>
<dbReference type="GO" id="GO:0008641">
    <property type="term" value="F:ubiquitin-like modifier activating enzyme activity"/>
    <property type="evidence" value="ECO:0007669"/>
    <property type="project" value="InterPro"/>
</dbReference>
<dbReference type="GO" id="GO:0006508">
    <property type="term" value="P:proteolysis"/>
    <property type="evidence" value="ECO:0007669"/>
    <property type="project" value="UniProtKB-KW"/>
</dbReference>
<organism evidence="8 9">
    <name type="scientific">Sulfuritalea hydrogenivorans sk43H</name>
    <dbReference type="NCBI Taxonomy" id="1223802"/>
    <lineage>
        <taxon>Bacteria</taxon>
        <taxon>Pseudomonadati</taxon>
        <taxon>Pseudomonadota</taxon>
        <taxon>Betaproteobacteria</taxon>
        <taxon>Nitrosomonadales</taxon>
        <taxon>Sterolibacteriaceae</taxon>
        <taxon>Sulfuritalea</taxon>
    </lineage>
</organism>
<evidence type="ECO:0000313" key="9">
    <source>
        <dbReference type="Proteomes" id="UP000031637"/>
    </source>
</evidence>
<evidence type="ECO:0000256" key="1">
    <source>
        <dbReference type="ARBA" id="ARBA00022670"/>
    </source>
</evidence>
<feature type="domain" description="THIF-type NAD/FAD binding fold" evidence="6">
    <location>
        <begin position="377"/>
        <end position="473"/>
    </location>
</feature>
<dbReference type="InterPro" id="IPR032865">
    <property type="entry name" value="Prok-E2_A"/>
</dbReference>
<name>W0SF00_9PROT</name>
<evidence type="ECO:0000256" key="2">
    <source>
        <dbReference type="ARBA" id="ARBA00022723"/>
    </source>
</evidence>
<keyword evidence="9" id="KW-1185">Reference proteome</keyword>
<feature type="domain" description="JAB" evidence="7">
    <location>
        <begin position="622"/>
        <end position="740"/>
    </location>
</feature>
<dbReference type="Pfam" id="PF00899">
    <property type="entry name" value="ThiF"/>
    <property type="match status" value="1"/>
</dbReference>
<dbReference type="Pfam" id="PF14457">
    <property type="entry name" value="Prok-E2_A"/>
    <property type="match status" value="1"/>
</dbReference>